<sequence length="68" mass="7426">MNLVLLVCLSGSPDVCHEERMLIGASLGDARMCLASAVPAIAEWSEEHPGYMISRWKCGDAREARLAH</sequence>
<dbReference type="EMBL" id="SIUB01000002">
    <property type="protein sequence ID" value="TBN54498.1"/>
    <property type="molecule type" value="Genomic_DNA"/>
</dbReference>
<gene>
    <name evidence="1" type="ORF">EYR15_06625</name>
</gene>
<keyword evidence="2" id="KW-1185">Reference proteome</keyword>
<proteinExistence type="predicted"/>
<reference evidence="1 2" key="1">
    <citation type="submission" date="2019-02" db="EMBL/GenBank/DDBJ databases">
        <title>Hansschlegelia quercus sp. nov., a novel methylotrophic bacterium from buds of oak (Quercus robur L.).</title>
        <authorList>
            <person name="Agafonova N.V."/>
            <person name="Kaparullina E.N."/>
            <person name="Grouzdev D.S."/>
            <person name="Doronina N.V."/>
        </authorList>
    </citation>
    <scope>NUCLEOTIDE SEQUENCE [LARGE SCALE GENOMIC DNA]</scope>
    <source>
        <strain evidence="1 2">Dub</strain>
    </source>
</reference>
<protein>
    <submittedName>
        <fullName evidence="1">Uncharacterized protein</fullName>
    </submittedName>
</protein>
<dbReference type="Proteomes" id="UP000291613">
    <property type="component" value="Unassembled WGS sequence"/>
</dbReference>
<accession>A0A4Q9GK11</accession>
<comment type="caution">
    <text evidence="1">The sequence shown here is derived from an EMBL/GenBank/DDBJ whole genome shotgun (WGS) entry which is preliminary data.</text>
</comment>
<organism evidence="1 2">
    <name type="scientific">Hansschlegelia quercus</name>
    <dbReference type="NCBI Taxonomy" id="2528245"/>
    <lineage>
        <taxon>Bacteria</taxon>
        <taxon>Pseudomonadati</taxon>
        <taxon>Pseudomonadota</taxon>
        <taxon>Alphaproteobacteria</taxon>
        <taxon>Hyphomicrobiales</taxon>
        <taxon>Methylopilaceae</taxon>
        <taxon>Hansschlegelia</taxon>
    </lineage>
</organism>
<dbReference type="RefSeq" id="WP_131002269.1">
    <property type="nucleotide sequence ID" value="NZ_JBHSZR010000005.1"/>
</dbReference>
<name>A0A4Q9GK11_9HYPH</name>
<dbReference type="OrthoDB" id="7363897at2"/>
<dbReference type="AlphaFoldDB" id="A0A4Q9GK11"/>
<evidence type="ECO:0000313" key="1">
    <source>
        <dbReference type="EMBL" id="TBN54498.1"/>
    </source>
</evidence>
<evidence type="ECO:0000313" key="2">
    <source>
        <dbReference type="Proteomes" id="UP000291613"/>
    </source>
</evidence>